<dbReference type="AlphaFoldDB" id="A0AAN2WG40"/>
<accession>A0AAN2WG40</accession>
<name>A0AAN2WG40_LISMN</name>
<protein>
    <submittedName>
        <fullName evidence="2">DUF3784 domain-containing protein</fullName>
    </submittedName>
</protein>
<keyword evidence="1" id="KW-0472">Membrane</keyword>
<dbReference type="InterPro" id="IPR017259">
    <property type="entry name" value="UCP037672"/>
</dbReference>
<evidence type="ECO:0000313" key="2">
    <source>
        <dbReference type="EMBL" id="EAE2354130.1"/>
    </source>
</evidence>
<sequence>MYKNNRYPAKDTTVIFLFPFILIFIVCGIQLLRGKWLTLIASYNTASRKEREKINAKSLGRFVGSVLIICSFLIFIITFLPAPIVISLFIGLTIVIAIGSVIYASTSNKFKNDN</sequence>
<dbReference type="EMBL" id="AAAREG010000004">
    <property type="protein sequence ID" value="EAE2354130.1"/>
    <property type="molecule type" value="Genomic_DNA"/>
</dbReference>
<dbReference type="Proteomes" id="UP000336166">
    <property type="component" value="Unassembled WGS sequence"/>
</dbReference>
<feature type="transmembrane region" description="Helical" evidence="1">
    <location>
        <begin position="58"/>
        <end position="78"/>
    </location>
</feature>
<dbReference type="Pfam" id="PF12650">
    <property type="entry name" value="DUF3784"/>
    <property type="match status" value="1"/>
</dbReference>
<feature type="transmembrane region" description="Helical" evidence="1">
    <location>
        <begin position="84"/>
        <end position="104"/>
    </location>
</feature>
<feature type="transmembrane region" description="Helical" evidence="1">
    <location>
        <begin position="12"/>
        <end position="32"/>
    </location>
</feature>
<proteinExistence type="predicted"/>
<reference evidence="2 3" key="1">
    <citation type="submission" date="2018-06" db="EMBL/GenBank/DDBJ databases">
        <authorList>
            <consortium name="PulseNet: The National Subtyping Network for Foodborne Disease Surveillance"/>
            <person name="Tarr C.L."/>
            <person name="Trees E."/>
            <person name="Katz L.S."/>
            <person name="Carleton-Romer H.A."/>
            <person name="Stroika S."/>
            <person name="Kucerova Z."/>
            <person name="Roache K.F."/>
            <person name="Sabol A.L."/>
            <person name="Besser J."/>
            <person name="Gerner-Smidt P."/>
        </authorList>
    </citation>
    <scope>NUCLEOTIDE SEQUENCE [LARGE SCALE GENOMIC DNA]</scope>
    <source>
        <strain evidence="2 3">PNUSAL000134</strain>
    </source>
</reference>
<keyword evidence="1" id="KW-0812">Transmembrane</keyword>
<organism evidence="2 3">
    <name type="scientific">Listeria monocytogenes</name>
    <dbReference type="NCBI Taxonomy" id="1639"/>
    <lineage>
        <taxon>Bacteria</taxon>
        <taxon>Bacillati</taxon>
        <taxon>Bacillota</taxon>
        <taxon>Bacilli</taxon>
        <taxon>Bacillales</taxon>
        <taxon>Listeriaceae</taxon>
        <taxon>Listeria</taxon>
    </lineage>
</organism>
<keyword evidence="1" id="KW-1133">Transmembrane helix</keyword>
<evidence type="ECO:0000256" key="1">
    <source>
        <dbReference type="SAM" id="Phobius"/>
    </source>
</evidence>
<comment type="caution">
    <text evidence="2">The sequence shown here is derived from an EMBL/GenBank/DDBJ whole genome shotgun (WGS) entry which is preliminary data.</text>
</comment>
<gene>
    <name evidence="2" type="ORF">Y261_07220</name>
</gene>
<evidence type="ECO:0000313" key="3">
    <source>
        <dbReference type="Proteomes" id="UP000336166"/>
    </source>
</evidence>